<feature type="compositionally biased region" description="Low complexity" evidence="7">
    <location>
        <begin position="736"/>
        <end position="747"/>
    </location>
</feature>
<evidence type="ECO:0000259" key="8">
    <source>
        <dbReference type="PROSITE" id="PS50013"/>
    </source>
</evidence>
<dbReference type="CDD" id="cd00024">
    <property type="entry name" value="CD_CSD"/>
    <property type="match status" value="1"/>
</dbReference>
<dbReference type="GeneID" id="41955237"/>
<feature type="region of interest" description="Disordered" evidence="7">
    <location>
        <begin position="499"/>
        <end position="625"/>
    </location>
</feature>
<comment type="subcellular location">
    <subcellularLocation>
        <location evidence="1">Nucleus</location>
    </subcellularLocation>
</comment>
<dbReference type="GO" id="GO:0005737">
    <property type="term" value="C:cytoplasm"/>
    <property type="evidence" value="ECO:0007669"/>
    <property type="project" value="TreeGrafter"/>
</dbReference>
<evidence type="ECO:0000313" key="10">
    <source>
        <dbReference type="RefSeq" id="XP_030986338.1"/>
    </source>
</evidence>
<dbReference type="SMART" id="SM00298">
    <property type="entry name" value="CHROMO"/>
    <property type="match status" value="1"/>
</dbReference>
<organism evidence="9 10">
    <name type="scientific">Pyricularia grisea</name>
    <name type="common">Crabgrass-specific blast fungus</name>
    <name type="synonym">Magnaporthe grisea</name>
    <dbReference type="NCBI Taxonomy" id="148305"/>
    <lineage>
        <taxon>Eukaryota</taxon>
        <taxon>Fungi</taxon>
        <taxon>Dikarya</taxon>
        <taxon>Ascomycota</taxon>
        <taxon>Pezizomycotina</taxon>
        <taxon>Sordariomycetes</taxon>
        <taxon>Sordariomycetidae</taxon>
        <taxon>Magnaporthales</taxon>
        <taxon>Pyriculariaceae</taxon>
        <taxon>Pyricularia</taxon>
    </lineage>
</organism>
<dbReference type="KEGG" id="pgri:PgNI_00241"/>
<dbReference type="GO" id="GO:0006338">
    <property type="term" value="P:chromatin remodeling"/>
    <property type="evidence" value="ECO:0007669"/>
    <property type="project" value="UniProtKB-ARBA"/>
</dbReference>
<dbReference type="PANTHER" id="PTHR12425">
    <property type="entry name" value="SYNEMBRYN"/>
    <property type="match status" value="1"/>
</dbReference>
<dbReference type="Gene3D" id="2.40.50.40">
    <property type="match status" value="1"/>
</dbReference>
<name>A0A6P8BGC2_PYRGI</name>
<dbReference type="InterPro" id="IPR016197">
    <property type="entry name" value="Chromo-like_dom_sf"/>
</dbReference>
<dbReference type="Pfam" id="PF00385">
    <property type="entry name" value="Chromo"/>
    <property type="match status" value="1"/>
</dbReference>
<evidence type="ECO:0000256" key="6">
    <source>
        <dbReference type="ARBA" id="ARBA00023242"/>
    </source>
</evidence>
<dbReference type="SUPFAM" id="SSF54160">
    <property type="entry name" value="Chromo domain-like"/>
    <property type="match status" value="1"/>
</dbReference>
<dbReference type="PROSITE" id="PS00598">
    <property type="entry name" value="CHROMO_1"/>
    <property type="match status" value="1"/>
</dbReference>
<dbReference type="Pfam" id="PF10165">
    <property type="entry name" value="Ric8"/>
    <property type="match status" value="1"/>
</dbReference>
<reference evidence="10" key="3">
    <citation type="submission" date="2025-08" db="UniProtKB">
        <authorList>
            <consortium name="RefSeq"/>
        </authorList>
    </citation>
    <scope>IDENTIFICATION</scope>
    <source>
        <strain evidence="10">NI907</strain>
    </source>
</reference>
<evidence type="ECO:0000256" key="7">
    <source>
        <dbReference type="SAM" id="MobiDB-lite"/>
    </source>
</evidence>
<feature type="compositionally biased region" description="Low complexity" evidence="7">
    <location>
        <begin position="762"/>
        <end position="776"/>
    </location>
</feature>
<evidence type="ECO:0000256" key="1">
    <source>
        <dbReference type="ARBA" id="ARBA00004123"/>
    </source>
</evidence>
<sequence length="791" mass="85856">MVESNTLAGTERDAALEQLKVYGRDPRDADPIFTKEGISTLAAHSFDGSSDTTSRNALRCLANAMLLQPSCRQELVGLGYHIKACAKLASDSWDDEFLISRVLMLAANAGKIDHEALITQYGLAELVAARLESHADFLPDEGSSSNTMEAMALSETLKMMFAVLRFCPEHSARFTGAAGHILTLICQRPLPAESVLDPPFGSLINVLCNLDLKDETLRNTLFPEIDPCRVTNRLIHILDRTLSESKGSSMDDATITVLAGSLCIIFEVAPEPVRTSMQAKLLPADEDRNEVLGSTESLPSRLLKMMTNAMAPSSRKAISHLLFGLSDKDPAKFVEKVGYGYASGFLFEENIPVPQSALASEGTPGSTVQGRAVNPITGQFLDAEKLLDMPEMTQEDKEREAERLFVLFERLKKTGIIDVQNPVEKAFQEGRFEELEDDEGDDEAESYKEAGRKYQEDNIFGHDNDMFISDGIVANSGAHDEPVGTTFHLGDEADEVDYNTVEPEPAGHTNYLESQPVSDPTLDNQVSIVPTTGKKRGRPSLSRSLPRNGTPAKTPTKPGRPSKTPRTEKTSKVAKASVSTGSTKKRNADGEIGGAPPTKRTRVGKPLKAERAPERVQSRRSAAEAAKATFSTALKKAKIVESSDPAPKKRGRKAIGAAAVVSSEAYEVEKVLDSSVDADTKQLMYLVKWKGYSSAENTWEPKKNLSGASEVIKKFNATKKSEQVTKNPRGRKPNATTRTTKTPGRKPGASKPGRKPGRKPATAKAASTTTVTAEVAAPKRRGRKPRAAHVK</sequence>
<feature type="region of interest" description="Disordered" evidence="7">
    <location>
        <begin position="716"/>
        <end position="791"/>
    </location>
</feature>
<keyword evidence="5" id="KW-0143">Chaperone</keyword>
<dbReference type="PANTHER" id="PTHR12425:SF5">
    <property type="entry name" value="SYNEMBRYN"/>
    <property type="match status" value="1"/>
</dbReference>
<accession>A0A6P8BGC2</accession>
<reference evidence="10" key="1">
    <citation type="journal article" date="2019" name="Mol. Biol. Evol.">
        <title>Blast fungal genomes show frequent chromosomal changes, gene gains and losses, and effector gene turnover.</title>
        <authorList>
            <person name="Gomez Luciano L.B."/>
            <person name="Jason Tsai I."/>
            <person name="Chuma I."/>
            <person name="Tosa Y."/>
            <person name="Chen Y.H."/>
            <person name="Li J.Y."/>
            <person name="Li M.Y."/>
            <person name="Jade Lu M.Y."/>
            <person name="Nakayashiki H."/>
            <person name="Li W.H."/>
        </authorList>
    </citation>
    <scope>NUCLEOTIDE SEQUENCE</scope>
    <source>
        <strain evidence="10">NI907</strain>
    </source>
</reference>
<dbReference type="AlphaFoldDB" id="A0A6P8BGC2"/>
<protein>
    <recommendedName>
        <fullName evidence="8">Chromo domain-containing protein</fullName>
    </recommendedName>
</protein>
<feature type="compositionally biased region" description="Basic residues" evidence="7">
    <location>
        <begin position="778"/>
        <end position="791"/>
    </location>
</feature>
<comment type="similarity">
    <text evidence="2">Belongs to the synembryn family.</text>
</comment>
<keyword evidence="6" id="KW-0539">Nucleus</keyword>
<dbReference type="GO" id="GO:0005085">
    <property type="term" value="F:guanyl-nucleotide exchange factor activity"/>
    <property type="evidence" value="ECO:0007669"/>
    <property type="project" value="UniProtKB-KW"/>
</dbReference>
<dbReference type="InterPro" id="IPR023780">
    <property type="entry name" value="Chromo_domain"/>
</dbReference>
<evidence type="ECO:0000256" key="3">
    <source>
        <dbReference type="ARBA" id="ARBA00011353"/>
    </source>
</evidence>
<dbReference type="GO" id="GO:0005634">
    <property type="term" value="C:nucleus"/>
    <property type="evidence" value="ECO:0007669"/>
    <property type="project" value="UniProtKB-SubCell"/>
</dbReference>
<dbReference type="InterPro" id="IPR019318">
    <property type="entry name" value="Gua_nucleotide_exch_fac_Ric8"/>
</dbReference>
<comment type="subunit">
    <text evidence="3">Component of the NuA4 histone acetyltransferase complex.</text>
</comment>
<dbReference type="InterPro" id="IPR000953">
    <property type="entry name" value="Chromo/chromo_shadow_dom"/>
</dbReference>
<feature type="domain" description="Chromo" evidence="8">
    <location>
        <begin position="666"/>
        <end position="727"/>
    </location>
</feature>
<dbReference type="GO" id="GO:0007186">
    <property type="term" value="P:G protein-coupled receptor signaling pathway"/>
    <property type="evidence" value="ECO:0007669"/>
    <property type="project" value="TreeGrafter"/>
</dbReference>
<dbReference type="Proteomes" id="UP000515153">
    <property type="component" value="Unplaced"/>
</dbReference>
<reference evidence="10" key="2">
    <citation type="submission" date="2019-10" db="EMBL/GenBank/DDBJ databases">
        <authorList>
            <consortium name="NCBI Genome Project"/>
        </authorList>
    </citation>
    <scope>NUCLEOTIDE SEQUENCE</scope>
    <source>
        <strain evidence="10">NI907</strain>
    </source>
</reference>
<keyword evidence="4" id="KW-0344">Guanine-nucleotide releasing factor</keyword>
<dbReference type="PROSITE" id="PS50013">
    <property type="entry name" value="CHROMO_2"/>
    <property type="match status" value="1"/>
</dbReference>
<keyword evidence="9" id="KW-1185">Reference proteome</keyword>
<dbReference type="InterPro" id="IPR023779">
    <property type="entry name" value="Chromodomain_CS"/>
</dbReference>
<proteinExistence type="inferred from homology"/>
<feature type="compositionally biased region" description="Polar residues" evidence="7">
    <location>
        <begin position="511"/>
        <end position="530"/>
    </location>
</feature>
<dbReference type="RefSeq" id="XP_030986338.1">
    <property type="nucleotide sequence ID" value="XM_031120323.1"/>
</dbReference>
<evidence type="ECO:0000256" key="2">
    <source>
        <dbReference type="ARBA" id="ARBA00009049"/>
    </source>
</evidence>
<evidence type="ECO:0000256" key="5">
    <source>
        <dbReference type="ARBA" id="ARBA00023186"/>
    </source>
</evidence>
<feature type="compositionally biased region" description="Basic and acidic residues" evidence="7">
    <location>
        <begin position="607"/>
        <end position="617"/>
    </location>
</feature>
<evidence type="ECO:0000313" key="9">
    <source>
        <dbReference type="Proteomes" id="UP000515153"/>
    </source>
</evidence>
<gene>
    <name evidence="10" type="ORF">PgNI_00241</name>
</gene>
<evidence type="ECO:0000256" key="4">
    <source>
        <dbReference type="ARBA" id="ARBA00022658"/>
    </source>
</evidence>
<dbReference type="GO" id="GO:0001965">
    <property type="term" value="F:G-protein alpha-subunit binding"/>
    <property type="evidence" value="ECO:0007669"/>
    <property type="project" value="TreeGrafter"/>
</dbReference>